<protein>
    <recommendedName>
        <fullName evidence="5">Coronin</fullName>
    </recommendedName>
</protein>
<feature type="domain" description="DUF1899" evidence="7">
    <location>
        <begin position="5"/>
        <end position="70"/>
    </location>
</feature>
<feature type="repeat" description="WD" evidence="4">
    <location>
        <begin position="79"/>
        <end position="121"/>
    </location>
</feature>
<evidence type="ECO:0000256" key="1">
    <source>
        <dbReference type="ARBA" id="ARBA00022574"/>
    </source>
</evidence>
<dbReference type="SMART" id="SM01166">
    <property type="entry name" value="DUF1899"/>
    <property type="match status" value="1"/>
</dbReference>
<accession>A0A7J5XKC0</accession>
<dbReference type="OrthoDB" id="1850764at2759"/>
<dbReference type="Proteomes" id="UP000518266">
    <property type="component" value="Unassembled WGS sequence"/>
</dbReference>
<evidence type="ECO:0000256" key="4">
    <source>
        <dbReference type="PROSITE-ProRule" id="PRU00221"/>
    </source>
</evidence>
<reference evidence="8 9" key="1">
    <citation type="submission" date="2020-03" db="EMBL/GenBank/DDBJ databases">
        <title>Dissostichus mawsoni Genome sequencing and assembly.</title>
        <authorList>
            <person name="Park H."/>
        </authorList>
    </citation>
    <scope>NUCLEOTIDE SEQUENCE [LARGE SCALE GENOMIC DNA]</scope>
    <source>
        <strain evidence="8">DM0001</strain>
        <tissue evidence="8">Muscle</tissue>
    </source>
</reference>
<evidence type="ECO:0000313" key="8">
    <source>
        <dbReference type="EMBL" id="KAF3837039.1"/>
    </source>
</evidence>
<gene>
    <name evidence="8" type="ORF">F7725_004503</name>
</gene>
<dbReference type="SMART" id="SM00320">
    <property type="entry name" value="WD40"/>
    <property type="match status" value="3"/>
</dbReference>
<organism evidence="8 9">
    <name type="scientific">Dissostichus mawsoni</name>
    <name type="common">Antarctic cod</name>
    <dbReference type="NCBI Taxonomy" id="36200"/>
    <lineage>
        <taxon>Eukaryota</taxon>
        <taxon>Metazoa</taxon>
        <taxon>Chordata</taxon>
        <taxon>Craniata</taxon>
        <taxon>Vertebrata</taxon>
        <taxon>Euteleostomi</taxon>
        <taxon>Actinopterygii</taxon>
        <taxon>Neopterygii</taxon>
        <taxon>Teleostei</taxon>
        <taxon>Neoteleostei</taxon>
        <taxon>Acanthomorphata</taxon>
        <taxon>Eupercaria</taxon>
        <taxon>Perciformes</taxon>
        <taxon>Notothenioidei</taxon>
        <taxon>Nototheniidae</taxon>
        <taxon>Dissostichus</taxon>
    </lineage>
</organism>
<comment type="similarity">
    <text evidence="5">Belongs to the WD repeat coronin family.</text>
</comment>
<keyword evidence="3" id="KW-0175">Coiled coil</keyword>
<evidence type="ECO:0000256" key="5">
    <source>
        <dbReference type="RuleBase" id="RU280818"/>
    </source>
</evidence>
<dbReference type="Pfam" id="PF16300">
    <property type="entry name" value="WD40_4"/>
    <property type="match status" value="1"/>
</dbReference>
<evidence type="ECO:0000313" key="9">
    <source>
        <dbReference type="Proteomes" id="UP000518266"/>
    </source>
</evidence>
<dbReference type="Gene3D" id="2.130.10.10">
    <property type="entry name" value="YVTN repeat-like/Quinoprotein amine dehydrogenase"/>
    <property type="match status" value="1"/>
</dbReference>
<sequence>MSFRRGVVRQSKFRHVFAQAWKAEHCIDDIRVSRVTWDTSLCAVNPKFIAVIIESGGGGAFLVVPISKAGRIDQSSPTVCGHLAPVLDIQWSPHDDNIIASASEDCTVKVWQIPDGGLTSPMTEAIVTLEGHSKRVGILAWHPTAFNILMTAGNAIHHILVPCCDNVICVWNVGTGELCCWNKDGSAVCTVCKDKALRVIDPRRGTVLKVKEKVHDGTRPMRAVFLSDGKILTTGFSRMSERQMALWDPKDLSEPMAVQEMDTSNGVLLPFYDPDTNMVYLCGKGDCTIRYFEVTDESPYVHFLSLYSSKEPQRGAGFLSKRGVDVNKCEIARFYKLHERKVEPISMTVPRKSDLFQGDLYPDTAGSEPALLADEWIAGQDAPPLLVSLSGGYAAPQSKHREILKSKPKLAPQDSGNATPSNAATPTSHSAEEEVPRALRAVVLAQSQRIELLERQLARIEDGD</sequence>
<name>A0A7J5XKC0_DISMA</name>
<dbReference type="InterPro" id="IPR015048">
    <property type="entry name" value="DUF1899"/>
</dbReference>
<dbReference type="InterPro" id="IPR001680">
    <property type="entry name" value="WD40_rpt"/>
</dbReference>
<dbReference type="PROSITE" id="PS50082">
    <property type="entry name" value="WD_REPEATS_2"/>
    <property type="match status" value="1"/>
</dbReference>
<feature type="region of interest" description="Disordered" evidence="6">
    <location>
        <begin position="406"/>
        <end position="434"/>
    </location>
</feature>
<dbReference type="AlphaFoldDB" id="A0A7J5XKC0"/>
<dbReference type="InterPro" id="IPR015505">
    <property type="entry name" value="Coronin"/>
</dbReference>
<evidence type="ECO:0000256" key="2">
    <source>
        <dbReference type="ARBA" id="ARBA00022737"/>
    </source>
</evidence>
<dbReference type="SMART" id="SM01167">
    <property type="entry name" value="DUF1900"/>
    <property type="match status" value="1"/>
</dbReference>
<keyword evidence="2 5" id="KW-0677">Repeat</keyword>
<dbReference type="GO" id="GO:0051015">
    <property type="term" value="F:actin filament binding"/>
    <property type="evidence" value="ECO:0007669"/>
    <property type="project" value="TreeGrafter"/>
</dbReference>
<dbReference type="PANTHER" id="PTHR10856">
    <property type="entry name" value="CORONIN"/>
    <property type="match status" value="1"/>
</dbReference>
<dbReference type="PANTHER" id="PTHR10856:SF41">
    <property type="entry name" value="CORONIN"/>
    <property type="match status" value="1"/>
</dbReference>
<dbReference type="EMBL" id="JAAKFY010000023">
    <property type="protein sequence ID" value="KAF3837039.1"/>
    <property type="molecule type" value="Genomic_DNA"/>
</dbReference>
<dbReference type="GO" id="GO:0007015">
    <property type="term" value="P:actin filament organization"/>
    <property type="evidence" value="ECO:0007669"/>
    <property type="project" value="TreeGrafter"/>
</dbReference>
<dbReference type="InterPro" id="IPR015943">
    <property type="entry name" value="WD40/YVTN_repeat-like_dom_sf"/>
</dbReference>
<dbReference type="Pfam" id="PF00400">
    <property type="entry name" value="WD40"/>
    <property type="match status" value="1"/>
</dbReference>
<proteinExistence type="inferred from homology"/>
<keyword evidence="9" id="KW-1185">Reference proteome</keyword>
<dbReference type="SUPFAM" id="SSF50978">
    <property type="entry name" value="WD40 repeat-like"/>
    <property type="match status" value="1"/>
</dbReference>
<comment type="caution">
    <text evidence="8">The sequence shown here is derived from an EMBL/GenBank/DDBJ whole genome shotgun (WGS) entry which is preliminary data.</text>
</comment>
<evidence type="ECO:0000256" key="3">
    <source>
        <dbReference type="ARBA" id="ARBA00023054"/>
    </source>
</evidence>
<dbReference type="Pfam" id="PF08953">
    <property type="entry name" value="DUF1899"/>
    <property type="match status" value="1"/>
</dbReference>
<feature type="compositionally biased region" description="Polar residues" evidence="6">
    <location>
        <begin position="414"/>
        <end position="429"/>
    </location>
</feature>
<dbReference type="GO" id="GO:0016477">
    <property type="term" value="P:cell migration"/>
    <property type="evidence" value="ECO:0007669"/>
    <property type="project" value="TreeGrafter"/>
</dbReference>
<dbReference type="InterPro" id="IPR036322">
    <property type="entry name" value="WD40_repeat_dom_sf"/>
</dbReference>
<evidence type="ECO:0000256" key="6">
    <source>
        <dbReference type="SAM" id="MobiDB-lite"/>
    </source>
</evidence>
<evidence type="ECO:0000259" key="7">
    <source>
        <dbReference type="SMART" id="SM01166"/>
    </source>
</evidence>
<dbReference type="PROSITE" id="PS50294">
    <property type="entry name" value="WD_REPEATS_REGION"/>
    <property type="match status" value="1"/>
</dbReference>
<dbReference type="FunFam" id="2.130.10.10:FF:000003">
    <property type="entry name" value="Coronin"/>
    <property type="match status" value="1"/>
</dbReference>
<keyword evidence="1 4" id="KW-0853">WD repeat</keyword>
<feature type="non-terminal residue" evidence="8">
    <location>
        <position position="464"/>
    </location>
</feature>